<keyword evidence="2" id="KW-0547">Nucleotide-binding</keyword>
<evidence type="ECO:0000256" key="4">
    <source>
        <dbReference type="ARBA" id="ARBA00022840"/>
    </source>
</evidence>
<keyword evidence="8" id="KW-1185">Reference proteome</keyword>
<evidence type="ECO:0000313" key="8">
    <source>
        <dbReference type="Proteomes" id="UP001162734"/>
    </source>
</evidence>
<feature type="transmembrane region" description="Helical" evidence="5">
    <location>
        <begin position="296"/>
        <end position="317"/>
    </location>
</feature>
<keyword evidence="3" id="KW-0418">Kinase</keyword>
<dbReference type="SUPFAM" id="SSF56112">
    <property type="entry name" value="Protein kinase-like (PK-like)"/>
    <property type="match status" value="1"/>
</dbReference>
<dbReference type="Proteomes" id="UP001162734">
    <property type="component" value="Chromosome"/>
</dbReference>
<dbReference type="RefSeq" id="WP_248343168.1">
    <property type="nucleotide sequence ID" value="NZ_AP025592.1"/>
</dbReference>
<feature type="domain" description="Protein kinase" evidence="6">
    <location>
        <begin position="13"/>
        <end position="270"/>
    </location>
</feature>
<gene>
    <name evidence="7" type="ORF">AMPC_37810</name>
</gene>
<organism evidence="7 8">
    <name type="scientific">Anaeromyxobacter paludicola</name>
    <dbReference type="NCBI Taxonomy" id="2918171"/>
    <lineage>
        <taxon>Bacteria</taxon>
        <taxon>Pseudomonadati</taxon>
        <taxon>Myxococcota</taxon>
        <taxon>Myxococcia</taxon>
        <taxon>Myxococcales</taxon>
        <taxon>Cystobacterineae</taxon>
        <taxon>Anaeromyxobacteraceae</taxon>
        <taxon>Anaeromyxobacter</taxon>
    </lineage>
</organism>
<proteinExistence type="predicted"/>
<keyword evidence="5" id="KW-0472">Membrane</keyword>
<evidence type="ECO:0000256" key="5">
    <source>
        <dbReference type="SAM" id="Phobius"/>
    </source>
</evidence>
<dbReference type="InterPro" id="IPR011009">
    <property type="entry name" value="Kinase-like_dom_sf"/>
</dbReference>
<dbReference type="SMART" id="SM00220">
    <property type="entry name" value="S_TKc"/>
    <property type="match status" value="1"/>
</dbReference>
<evidence type="ECO:0000256" key="1">
    <source>
        <dbReference type="ARBA" id="ARBA00022679"/>
    </source>
</evidence>
<dbReference type="Pfam" id="PF00069">
    <property type="entry name" value="Pkinase"/>
    <property type="match status" value="1"/>
</dbReference>
<keyword evidence="5" id="KW-0812">Transmembrane</keyword>
<dbReference type="InterPro" id="IPR000719">
    <property type="entry name" value="Prot_kinase_dom"/>
</dbReference>
<evidence type="ECO:0000313" key="7">
    <source>
        <dbReference type="EMBL" id="BDG10668.1"/>
    </source>
</evidence>
<dbReference type="PROSITE" id="PS50011">
    <property type="entry name" value="PROTEIN_KINASE_DOM"/>
    <property type="match status" value="1"/>
</dbReference>
<evidence type="ECO:0000256" key="3">
    <source>
        <dbReference type="ARBA" id="ARBA00022777"/>
    </source>
</evidence>
<evidence type="ECO:0000256" key="2">
    <source>
        <dbReference type="ARBA" id="ARBA00022741"/>
    </source>
</evidence>
<name>A0ABM7XFL7_9BACT</name>
<evidence type="ECO:0000259" key="6">
    <source>
        <dbReference type="PROSITE" id="PS50011"/>
    </source>
</evidence>
<dbReference type="CDD" id="cd14014">
    <property type="entry name" value="STKc_PknB_like"/>
    <property type="match status" value="1"/>
</dbReference>
<dbReference type="Gene3D" id="3.30.200.20">
    <property type="entry name" value="Phosphorylase Kinase, domain 1"/>
    <property type="match status" value="1"/>
</dbReference>
<accession>A0ABM7XFL7</accession>
<keyword evidence="5" id="KW-1133">Transmembrane helix</keyword>
<sequence length="333" mass="36609">MRDPTVGERLDGFALTELLARSGMASIFKAVDVSTGRTVVLKVPHVQYESDVVFFERFRREDEEGQRLHHPNVVEVLPTPEKSRMYMVMEHVEGRSLRAMLGRQPLPTAQALDLARQICGALAYLHGEGVLHRDLKPENVLVTPAGQVKLIDFGIAVFASKRRMTWGALSNAMGTPDYMAPEQIRGRRGDPRTDVYAVGTILYEMLTAHLPYESANPRALLKAKVDEEPRPPSYHVPGFDPKLEALLLRAVARDPRDRYASAALLLHDLEHPESVQPLDPATGLGSRRGGRPSRRVVLPALAAAALAAVGALVWLSARHSPPADRSAPAARGR</sequence>
<dbReference type="Gene3D" id="1.10.510.10">
    <property type="entry name" value="Transferase(Phosphotransferase) domain 1"/>
    <property type="match status" value="1"/>
</dbReference>
<keyword evidence="4" id="KW-0067">ATP-binding</keyword>
<protein>
    <recommendedName>
        <fullName evidence="6">Protein kinase domain-containing protein</fullName>
    </recommendedName>
</protein>
<dbReference type="PANTHER" id="PTHR43289:SF6">
    <property type="entry name" value="SERINE_THREONINE-PROTEIN KINASE NEKL-3"/>
    <property type="match status" value="1"/>
</dbReference>
<dbReference type="InterPro" id="IPR008271">
    <property type="entry name" value="Ser/Thr_kinase_AS"/>
</dbReference>
<dbReference type="PROSITE" id="PS00108">
    <property type="entry name" value="PROTEIN_KINASE_ST"/>
    <property type="match status" value="1"/>
</dbReference>
<reference evidence="8" key="1">
    <citation type="journal article" date="2022" name="Int. J. Syst. Evol. Microbiol.">
        <title>Anaeromyxobacter oryzae sp. nov., Anaeromyxobacter diazotrophicus sp. nov. and Anaeromyxobacter paludicola sp. nov., isolated from paddy soils.</title>
        <authorList>
            <person name="Itoh H."/>
            <person name="Xu Z."/>
            <person name="Mise K."/>
            <person name="Masuda Y."/>
            <person name="Ushijima N."/>
            <person name="Hayakawa C."/>
            <person name="Shiratori Y."/>
            <person name="Senoo K."/>
        </authorList>
    </citation>
    <scope>NUCLEOTIDE SEQUENCE [LARGE SCALE GENOMIC DNA]</scope>
    <source>
        <strain evidence="8">Red630</strain>
    </source>
</reference>
<keyword evidence="1" id="KW-0808">Transferase</keyword>
<dbReference type="PANTHER" id="PTHR43289">
    <property type="entry name" value="MITOGEN-ACTIVATED PROTEIN KINASE KINASE KINASE 20-RELATED"/>
    <property type="match status" value="1"/>
</dbReference>
<dbReference type="EMBL" id="AP025592">
    <property type="protein sequence ID" value="BDG10668.1"/>
    <property type="molecule type" value="Genomic_DNA"/>
</dbReference>